<dbReference type="PANTHER" id="PTHR43877:SF1">
    <property type="entry name" value="ACETYLTRANSFERASE"/>
    <property type="match status" value="1"/>
</dbReference>
<protein>
    <submittedName>
        <fullName evidence="4">GNAT family N-acetyltransferase</fullName>
    </submittedName>
</protein>
<evidence type="ECO:0000313" key="5">
    <source>
        <dbReference type="Proteomes" id="UP000534306"/>
    </source>
</evidence>
<dbReference type="Proteomes" id="UP000534306">
    <property type="component" value="Unassembled WGS sequence"/>
</dbReference>
<keyword evidence="2" id="KW-0012">Acyltransferase</keyword>
<proteinExistence type="predicted"/>
<dbReference type="Gene3D" id="3.40.630.30">
    <property type="match status" value="1"/>
</dbReference>
<dbReference type="PROSITE" id="PS51186">
    <property type="entry name" value="GNAT"/>
    <property type="match status" value="1"/>
</dbReference>
<evidence type="ECO:0000256" key="2">
    <source>
        <dbReference type="ARBA" id="ARBA00023315"/>
    </source>
</evidence>
<gene>
    <name evidence="4" type="ORF">HPO96_11645</name>
</gene>
<dbReference type="InterPro" id="IPR016181">
    <property type="entry name" value="Acyl_CoA_acyltransferase"/>
</dbReference>
<sequence>MFREAGPADFDGVMRLYRHLHPADEAPDAGQARVVYDEIMRTPGMRLYVIEDGGGLVATTYLNLVPNLSRGLRPYGVVENVVVDQGRRGTGVGKAVMAGTLRAAWDFGCYKVMLLTGSRRESTHGFYRACGFSGDAKFGFVARPGR</sequence>
<dbReference type="GO" id="GO:0016747">
    <property type="term" value="F:acyltransferase activity, transferring groups other than amino-acyl groups"/>
    <property type="evidence" value="ECO:0007669"/>
    <property type="project" value="InterPro"/>
</dbReference>
<comment type="caution">
    <text evidence="4">The sequence shown here is derived from an EMBL/GenBank/DDBJ whole genome shotgun (WGS) entry which is preliminary data.</text>
</comment>
<dbReference type="InterPro" id="IPR050832">
    <property type="entry name" value="Bact_Acetyltransf"/>
</dbReference>
<dbReference type="AlphaFoldDB" id="A0A7Y4KZU6"/>
<keyword evidence="5" id="KW-1185">Reference proteome</keyword>
<name>A0A7Y4KZU6_9ACTN</name>
<organism evidence="4 5">
    <name type="scientific">Kribbella sandramycini</name>
    <dbReference type="NCBI Taxonomy" id="60450"/>
    <lineage>
        <taxon>Bacteria</taxon>
        <taxon>Bacillati</taxon>
        <taxon>Actinomycetota</taxon>
        <taxon>Actinomycetes</taxon>
        <taxon>Propionibacteriales</taxon>
        <taxon>Kribbellaceae</taxon>
        <taxon>Kribbella</taxon>
    </lineage>
</organism>
<dbReference type="EMBL" id="JABJRC010000002">
    <property type="protein sequence ID" value="NOL40901.1"/>
    <property type="molecule type" value="Genomic_DNA"/>
</dbReference>
<dbReference type="SUPFAM" id="SSF55729">
    <property type="entry name" value="Acyl-CoA N-acyltransferases (Nat)"/>
    <property type="match status" value="1"/>
</dbReference>
<evidence type="ECO:0000256" key="1">
    <source>
        <dbReference type="ARBA" id="ARBA00022679"/>
    </source>
</evidence>
<dbReference type="CDD" id="cd04301">
    <property type="entry name" value="NAT_SF"/>
    <property type="match status" value="1"/>
</dbReference>
<dbReference type="PANTHER" id="PTHR43877">
    <property type="entry name" value="AMINOALKYLPHOSPHONATE N-ACETYLTRANSFERASE-RELATED-RELATED"/>
    <property type="match status" value="1"/>
</dbReference>
<feature type="domain" description="N-acetyltransferase" evidence="3">
    <location>
        <begin position="1"/>
        <end position="146"/>
    </location>
</feature>
<evidence type="ECO:0000259" key="3">
    <source>
        <dbReference type="PROSITE" id="PS51186"/>
    </source>
</evidence>
<keyword evidence="1 4" id="KW-0808">Transferase</keyword>
<reference evidence="4 5" key="1">
    <citation type="submission" date="2020-05" db="EMBL/GenBank/DDBJ databases">
        <title>Genome sequence of Kribbella sandramycini ATCC 39419.</title>
        <authorList>
            <person name="Maclea K.S."/>
            <person name="Fair J.L."/>
        </authorList>
    </citation>
    <scope>NUCLEOTIDE SEQUENCE [LARGE SCALE GENOMIC DNA]</scope>
    <source>
        <strain evidence="4 5">ATCC 39419</strain>
    </source>
</reference>
<dbReference type="InterPro" id="IPR000182">
    <property type="entry name" value="GNAT_dom"/>
</dbReference>
<accession>A0A7Y4KZU6</accession>
<dbReference type="Pfam" id="PF00583">
    <property type="entry name" value="Acetyltransf_1"/>
    <property type="match status" value="1"/>
</dbReference>
<evidence type="ECO:0000313" key="4">
    <source>
        <dbReference type="EMBL" id="NOL40901.1"/>
    </source>
</evidence>